<dbReference type="InterPro" id="IPR013083">
    <property type="entry name" value="Znf_RING/FYVE/PHD"/>
</dbReference>
<dbReference type="Proteomes" id="UP001178507">
    <property type="component" value="Unassembled WGS sequence"/>
</dbReference>
<accession>A0AA36IYF7</accession>
<dbReference type="EMBL" id="CAUJNA010003225">
    <property type="protein sequence ID" value="CAJ1396288.1"/>
    <property type="molecule type" value="Genomic_DNA"/>
</dbReference>
<dbReference type="GO" id="GO:0008270">
    <property type="term" value="F:zinc ion binding"/>
    <property type="evidence" value="ECO:0007669"/>
    <property type="project" value="UniProtKB-KW"/>
</dbReference>
<evidence type="ECO:0000256" key="3">
    <source>
        <dbReference type="ARBA" id="ARBA00022833"/>
    </source>
</evidence>
<evidence type="ECO:0000256" key="4">
    <source>
        <dbReference type="PROSITE-ProRule" id="PRU00091"/>
    </source>
</evidence>
<sequence length="162" mass="18010">MCLNDSGREPSPLKSVPQIRLVPPGRLLHLGRHCGARRAWWIRRSHPALHRIQVHLGVGQDHSGASYREGLQEALLGAHGMRPQPWAPVDQVAVCACCTTDFIWSTVLRSQPHKMAARCRCHSCGAVVCDGCAQQKQALPQVGILREVRVCDRCFLRPKSLK</sequence>
<evidence type="ECO:0000313" key="7">
    <source>
        <dbReference type="Proteomes" id="UP001178507"/>
    </source>
</evidence>
<evidence type="ECO:0000313" key="6">
    <source>
        <dbReference type="EMBL" id="CAJ1396288.1"/>
    </source>
</evidence>
<dbReference type="Gene3D" id="3.30.40.10">
    <property type="entry name" value="Zinc/RING finger domain, C3HC4 (zinc finger)"/>
    <property type="match status" value="1"/>
</dbReference>
<comment type="caution">
    <text evidence="6">The sequence shown here is derived from an EMBL/GenBank/DDBJ whole genome shotgun (WGS) entry which is preliminary data.</text>
</comment>
<dbReference type="SUPFAM" id="SSF57903">
    <property type="entry name" value="FYVE/PHD zinc finger"/>
    <property type="match status" value="1"/>
</dbReference>
<keyword evidence="1" id="KW-0479">Metal-binding</keyword>
<feature type="domain" description="FYVE-type" evidence="5">
    <location>
        <begin position="89"/>
        <end position="159"/>
    </location>
</feature>
<proteinExistence type="predicted"/>
<gene>
    <name evidence="6" type="ORF">EVOR1521_LOCUS20544</name>
</gene>
<evidence type="ECO:0000259" key="5">
    <source>
        <dbReference type="PROSITE" id="PS50178"/>
    </source>
</evidence>
<keyword evidence="2 4" id="KW-0863">Zinc-finger</keyword>
<protein>
    <recommendedName>
        <fullName evidence="5">FYVE-type domain-containing protein</fullName>
    </recommendedName>
</protein>
<name>A0AA36IYF7_9DINO</name>
<dbReference type="InterPro" id="IPR011011">
    <property type="entry name" value="Znf_FYVE_PHD"/>
</dbReference>
<dbReference type="InterPro" id="IPR000306">
    <property type="entry name" value="Znf_FYVE"/>
</dbReference>
<evidence type="ECO:0000256" key="1">
    <source>
        <dbReference type="ARBA" id="ARBA00022723"/>
    </source>
</evidence>
<dbReference type="SMART" id="SM00064">
    <property type="entry name" value="FYVE"/>
    <property type="match status" value="1"/>
</dbReference>
<dbReference type="Pfam" id="PF01363">
    <property type="entry name" value="FYVE"/>
    <property type="match status" value="1"/>
</dbReference>
<evidence type="ECO:0000256" key="2">
    <source>
        <dbReference type="ARBA" id="ARBA00022771"/>
    </source>
</evidence>
<dbReference type="PROSITE" id="PS50178">
    <property type="entry name" value="ZF_FYVE"/>
    <property type="match status" value="1"/>
</dbReference>
<organism evidence="6 7">
    <name type="scientific">Effrenium voratum</name>
    <dbReference type="NCBI Taxonomy" id="2562239"/>
    <lineage>
        <taxon>Eukaryota</taxon>
        <taxon>Sar</taxon>
        <taxon>Alveolata</taxon>
        <taxon>Dinophyceae</taxon>
        <taxon>Suessiales</taxon>
        <taxon>Symbiodiniaceae</taxon>
        <taxon>Effrenium</taxon>
    </lineage>
</organism>
<dbReference type="AlphaFoldDB" id="A0AA36IYF7"/>
<keyword evidence="3" id="KW-0862">Zinc</keyword>
<keyword evidence="7" id="KW-1185">Reference proteome</keyword>
<dbReference type="InterPro" id="IPR017455">
    <property type="entry name" value="Znf_FYVE-rel"/>
</dbReference>
<reference evidence="6" key="1">
    <citation type="submission" date="2023-08" db="EMBL/GenBank/DDBJ databases">
        <authorList>
            <person name="Chen Y."/>
            <person name="Shah S."/>
            <person name="Dougan E. K."/>
            <person name="Thang M."/>
            <person name="Chan C."/>
        </authorList>
    </citation>
    <scope>NUCLEOTIDE SEQUENCE</scope>
</reference>